<evidence type="ECO:0000313" key="1">
    <source>
        <dbReference type="EMBL" id="QNJ96549.1"/>
    </source>
</evidence>
<organism evidence="1 2">
    <name type="scientific">Mycolicibacterium fluoranthenivorans</name>
    <dbReference type="NCBI Taxonomy" id="258505"/>
    <lineage>
        <taxon>Bacteria</taxon>
        <taxon>Bacillati</taxon>
        <taxon>Actinomycetota</taxon>
        <taxon>Actinomycetes</taxon>
        <taxon>Mycobacteriales</taxon>
        <taxon>Mycobacteriaceae</taxon>
        <taxon>Mycolicibacterium</taxon>
    </lineage>
</organism>
<evidence type="ECO:0000313" key="2">
    <source>
        <dbReference type="Proteomes" id="UP000515498"/>
    </source>
</evidence>
<dbReference type="AlphaFoldDB" id="A0A7G8PQD3"/>
<sequence length="105" mass="11968">MPDLPTPLSAMLELHPARFDSCWHPDPPALRRLRAAPSWLDCPTCSDPDHPKPVRCERRLINRRLDEIMGPAMADLAPGLLACHEALDKLPKRQILEHYECRSRA</sequence>
<dbReference type="RefSeq" id="WP_187099639.1">
    <property type="nucleotide sequence ID" value="NZ_CP059895.1"/>
</dbReference>
<geneLocation type="plasmid" evidence="1 2">
    <name>unnamed1</name>
</geneLocation>
<dbReference type="Proteomes" id="UP000515498">
    <property type="component" value="Plasmid unnamed1"/>
</dbReference>
<dbReference type="EMBL" id="CP059895">
    <property type="protein sequence ID" value="QNJ96549.1"/>
    <property type="molecule type" value="Genomic_DNA"/>
</dbReference>
<reference evidence="1 2" key="1">
    <citation type="submission" date="2020-07" db="EMBL/GenBank/DDBJ databases">
        <title>Draft genome sequence of four isobutane-metabolizing strains capable of cometabolically degrading diverse ether contaminants.</title>
        <authorList>
            <person name="Chen W."/>
            <person name="Faulkner N."/>
            <person name="Smith C."/>
            <person name="Hyman M."/>
        </authorList>
    </citation>
    <scope>NUCLEOTIDE SEQUENCE [LARGE SCALE GENOMIC DNA]</scope>
    <source>
        <strain evidence="1 2">2A</strain>
        <plasmid evidence="1 2">unnamed1</plasmid>
    </source>
</reference>
<gene>
    <name evidence="1" type="ORF">HZU40_34030</name>
</gene>
<protein>
    <submittedName>
        <fullName evidence="1">Uncharacterized protein</fullName>
    </submittedName>
</protein>
<dbReference type="KEGG" id="mflu:HZU40_34030"/>
<keyword evidence="1" id="KW-0614">Plasmid</keyword>
<name>A0A7G8PQD3_9MYCO</name>
<proteinExistence type="predicted"/>
<accession>A0A7G8PQD3</accession>